<gene>
    <name evidence="1" type="ORF">FPE_LOCUS8544</name>
</gene>
<evidence type="ECO:0000313" key="1">
    <source>
        <dbReference type="EMBL" id="CAI9761114.1"/>
    </source>
</evidence>
<name>A0AAD1Z1A3_9LAMI</name>
<sequence>MSSILVMEQDAKLNLSDSNRKVFEVSESSMSVIPLGGSNAQNCEISTEFRKSEMQLENDGSKSLHMDAKINSAYINYQVSDVKSELRVQVISDSVSAESVSITEKNELKVAVVANDVKVLEHKPEMVQSLSGYVVTDDGDDSMEDDVLESKQMYFRSNCDEIREKGDKAEIPTMKEEDILESKLMNSKSNFDEMKKRGEKPEMHVVNEKDYVEVADDDKIVGPLVFNA</sequence>
<dbReference type="PANTHER" id="PTHR47031:SF3">
    <property type="entry name" value="SAP DOMAIN-CONTAINING PROTEIN"/>
    <property type="match status" value="1"/>
</dbReference>
<keyword evidence="2" id="KW-1185">Reference proteome</keyword>
<organism evidence="1 2">
    <name type="scientific">Fraxinus pennsylvanica</name>
    <dbReference type="NCBI Taxonomy" id="56036"/>
    <lineage>
        <taxon>Eukaryota</taxon>
        <taxon>Viridiplantae</taxon>
        <taxon>Streptophyta</taxon>
        <taxon>Embryophyta</taxon>
        <taxon>Tracheophyta</taxon>
        <taxon>Spermatophyta</taxon>
        <taxon>Magnoliopsida</taxon>
        <taxon>eudicotyledons</taxon>
        <taxon>Gunneridae</taxon>
        <taxon>Pentapetalae</taxon>
        <taxon>asterids</taxon>
        <taxon>lamiids</taxon>
        <taxon>Lamiales</taxon>
        <taxon>Oleaceae</taxon>
        <taxon>Oleeae</taxon>
        <taxon>Fraxinus</taxon>
    </lineage>
</organism>
<proteinExistence type="predicted"/>
<accession>A0AAD1Z1A3</accession>
<evidence type="ECO:0000313" key="2">
    <source>
        <dbReference type="Proteomes" id="UP000834106"/>
    </source>
</evidence>
<dbReference type="AlphaFoldDB" id="A0AAD1Z1A3"/>
<dbReference type="EMBL" id="OU503040">
    <property type="protein sequence ID" value="CAI9761114.1"/>
    <property type="molecule type" value="Genomic_DNA"/>
</dbReference>
<protein>
    <submittedName>
        <fullName evidence="1">Uncharacterized protein</fullName>
    </submittedName>
</protein>
<dbReference type="Proteomes" id="UP000834106">
    <property type="component" value="Chromosome 5"/>
</dbReference>
<dbReference type="PANTHER" id="PTHR47031">
    <property type="entry name" value="SAP DNA-BINDING DOMAIN-CONTAINING PROTEIN"/>
    <property type="match status" value="1"/>
</dbReference>
<reference evidence="1" key="1">
    <citation type="submission" date="2023-05" db="EMBL/GenBank/DDBJ databases">
        <authorList>
            <person name="Huff M."/>
        </authorList>
    </citation>
    <scope>NUCLEOTIDE SEQUENCE</scope>
</reference>